<feature type="region of interest" description="Disordered" evidence="1">
    <location>
        <begin position="277"/>
        <end position="304"/>
    </location>
</feature>
<protein>
    <recommendedName>
        <fullName evidence="3">C2 domain-containing protein</fullName>
    </recommendedName>
</protein>
<name>A0A7S2XMA3_9STRA</name>
<feature type="region of interest" description="Disordered" evidence="1">
    <location>
        <begin position="482"/>
        <end position="522"/>
    </location>
</feature>
<sequence>METYEATRAYRSTERLPDKISWSASESFRSNPYRQLHHQEGLMGTLQVRLVEASGLKRSHWSALALGPMKHLGLSRAHGAVSSHATFRLAFRDPTRLQHDRVQNSPPLHNNSSSPLSTPGMLTPNRPGFARDVEDDMSACSEGGGVEDDDASVVTVYPTGQEVYRSSVVRDNSDPVWTASDKSQFPVLLRKGGMPHDGMRILLEVRMDEERTAAEAFLPQFSGGASQNPPGDQQIIGTGFIDVTNLCLGEDAAGERVSAGFMDVWINLTLQSKDHNNTSSVASLSGQSKNSGATGSSSVGGSSSMGSVRILVSYEPHGLVPRPNDVCALEAFARRSLRLASCRPILPPLQPLRVLDVRGSYLLVEYNIPSTSSSAQQGNNSSKNGKAESIKKGRVRIHRNAVFVLERTNVVDKSINFALAPADILLATPLGRATTDFAGPYVDAVGDMLMPVLLSGKLLFSAAKTGAHASINAVGAATQTVAAAQDPRNRNRSTRYAHQGSRSTNDNTNSSREYSFEERYSV</sequence>
<feature type="compositionally biased region" description="Low complexity" evidence="1">
    <location>
        <begin position="291"/>
        <end position="304"/>
    </location>
</feature>
<feature type="region of interest" description="Disordered" evidence="1">
    <location>
        <begin position="100"/>
        <end position="121"/>
    </location>
</feature>
<gene>
    <name evidence="2" type="ORF">ASEP1449_LOCUS7941</name>
</gene>
<evidence type="ECO:0000256" key="1">
    <source>
        <dbReference type="SAM" id="MobiDB-lite"/>
    </source>
</evidence>
<proteinExistence type="predicted"/>
<feature type="compositionally biased region" description="Low complexity" evidence="1">
    <location>
        <begin position="104"/>
        <end position="117"/>
    </location>
</feature>
<dbReference type="CDD" id="cd00030">
    <property type="entry name" value="C2"/>
    <property type="match status" value="1"/>
</dbReference>
<feature type="region of interest" description="Disordered" evidence="1">
    <location>
        <begin position="371"/>
        <end position="390"/>
    </location>
</feature>
<reference evidence="2" key="1">
    <citation type="submission" date="2021-01" db="EMBL/GenBank/DDBJ databases">
        <authorList>
            <person name="Corre E."/>
            <person name="Pelletier E."/>
            <person name="Niang G."/>
            <person name="Scheremetjew M."/>
            <person name="Finn R."/>
            <person name="Kale V."/>
            <person name="Holt S."/>
            <person name="Cochrane G."/>
            <person name="Meng A."/>
            <person name="Brown T."/>
            <person name="Cohen L."/>
        </authorList>
    </citation>
    <scope>NUCLEOTIDE SEQUENCE</scope>
    <source>
        <strain evidence="2">CCMP2084</strain>
    </source>
</reference>
<feature type="compositionally biased region" description="Low complexity" evidence="1">
    <location>
        <begin position="501"/>
        <end position="513"/>
    </location>
</feature>
<evidence type="ECO:0000313" key="2">
    <source>
        <dbReference type="EMBL" id="CAD9816109.1"/>
    </source>
</evidence>
<feature type="compositionally biased region" description="Polar residues" evidence="1">
    <location>
        <begin position="277"/>
        <end position="290"/>
    </location>
</feature>
<organism evidence="2">
    <name type="scientific">Attheya septentrionalis</name>
    <dbReference type="NCBI Taxonomy" id="420275"/>
    <lineage>
        <taxon>Eukaryota</taxon>
        <taxon>Sar</taxon>
        <taxon>Stramenopiles</taxon>
        <taxon>Ochrophyta</taxon>
        <taxon>Bacillariophyta</taxon>
        <taxon>Coscinodiscophyceae</taxon>
        <taxon>Chaetocerotophycidae</taxon>
        <taxon>Chaetocerotales</taxon>
        <taxon>Attheyaceae</taxon>
        <taxon>Attheya</taxon>
    </lineage>
</organism>
<dbReference type="EMBL" id="HBHQ01011951">
    <property type="protein sequence ID" value="CAD9816109.1"/>
    <property type="molecule type" value="Transcribed_RNA"/>
</dbReference>
<accession>A0A7S2XMA3</accession>
<evidence type="ECO:0008006" key="3">
    <source>
        <dbReference type="Google" id="ProtNLM"/>
    </source>
</evidence>
<dbReference type="AlphaFoldDB" id="A0A7S2XMA3"/>
<feature type="compositionally biased region" description="Polar residues" evidence="1">
    <location>
        <begin position="371"/>
        <end position="384"/>
    </location>
</feature>